<evidence type="ECO:0000256" key="4">
    <source>
        <dbReference type="ARBA" id="ARBA00023277"/>
    </source>
</evidence>
<keyword evidence="3 5" id="KW-0460">Magnesium</keyword>
<dbReference type="EC" id="3.1.3.18" evidence="5"/>
<sequence>MASDPPLVLDIDGTLTRPEGFGIDPRIFDPLLEWDAPVVLATGKAFPYPIALCHFLAIPEIAVAENGGVVYTGEEVTVTADRAAAQAVLEEYREAGYAAGWGGDDTINRWRATEVAINRDQPRDPLEAIAADYGLEVIDTGYAYHVKDPTVTKGQGLLALGEAAGIEVAEAVAVGDSINDVSTFEVVSRSFAVANADADAREAADEVLEETHADGTLAVVERVRASGE</sequence>
<dbReference type="PANTHER" id="PTHR10000:SF8">
    <property type="entry name" value="HAD SUPERFAMILY HYDROLASE-LIKE, TYPE 3"/>
    <property type="match status" value="1"/>
</dbReference>
<evidence type="ECO:0000256" key="3">
    <source>
        <dbReference type="ARBA" id="ARBA00022842"/>
    </source>
</evidence>
<dbReference type="InterPro" id="IPR006379">
    <property type="entry name" value="HAD-SF_hydro_IIB"/>
</dbReference>
<dbReference type="PANTHER" id="PTHR10000">
    <property type="entry name" value="PHOSPHOSERINE PHOSPHATASE"/>
    <property type="match status" value="1"/>
</dbReference>
<name>A0ABD5QG21_9EURY</name>
<keyword evidence="1 5" id="KW-0479">Metal-binding</keyword>
<gene>
    <name evidence="6" type="ORF">ACFPFO_12455</name>
</gene>
<comment type="similarity">
    <text evidence="5">Belongs to the archaeal SPP-like hydrolase family.</text>
</comment>
<dbReference type="RefSeq" id="WP_224827318.1">
    <property type="nucleotide sequence ID" value="NZ_JAIVEF010000001.1"/>
</dbReference>
<dbReference type="Gene3D" id="3.40.50.1000">
    <property type="entry name" value="HAD superfamily/HAD-like"/>
    <property type="match status" value="1"/>
</dbReference>
<dbReference type="InterPro" id="IPR023214">
    <property type="entry name" value="HAD_sf"/>
</dbReference>
<proteinExistence type="inferred from homology"/>
<keyword evidence="2 5" id="KW-0378">Hydrolase</keyword>
<comment type="cofactor">
    <cofactor evidence="5">
        <name>Mg(2+)</name>
        <dbReference type="ChEBI" id="CHEBI:18420"/>
    </cofactor>
</comment>
<keyword evidence="7" id="KW-1185">Reference proteome</keyword>
<dbReference type="InterPro" id="IPR036412">
    <property type="entry name" value="HAD-like_sf"/>
</dbReference>
<comment type="catalytic activity">
    <reaction evidence="5">
        <text>2-phosphoglycolate + H2O = glycolate + phosphate</text>
        <dbReference type="Rhea" id="RHEA:14369"/>
        <dbReference type="ChEBI" id="CHEBI:15377"/>
        <dbReference type="ChEBI" id="CHEBI:29805"/>
        <dbReference type="ChEBI" id="CHEBI:43474"/>
        <dbReference type="ChEBI" id="CHEBI:58033"/>
        <dbReference type="EC" id="3.1.3.18"/>
    </reaction>
</comment>
<comment type="caution">
    <text evidence="6">The sequence shown here is derived from an EMBL/GenBank/DDBJ whole genome shotgun (WGS) entry which is preliminary data.</text>
</comment>
<dbReference type="GO" id="GO:0008967">
    <property type="term" value="F:phosphoglycolate phosphatase activity"/>
    <property type="evidence" value="ECO:0007669"/>
    <property type="project" value="UniProtKB-UniRule"/>
</dbReference>
<feature type="binding site" evidence="5">
    <location>
        <position position="180"/>
    </location>
    <ligand>
        <name>Mg(2+)</name>
        <dbReference type="ChEBI" id="CHEBI:18420"/>
    </ligand>
</feature>
<dbReference type="Gene3D" id="3.90.1070.10">
    <property type="match status" value="1"/>
</dbReference>
<dbReference type="AlphaFoldDB" id="A0ABD5QG21"/>
<feature type="binding site" evidence="5">
    <location>
        <position position="10"/>
    </location>
    <ligand>
        <name>Mg(2+)</name>
        <dbReference type="ChEBI" id="CHEBI:18420"/>
    </ligand>
</feature>
<evidence type="ECO:0000256" key="1">
    <source>
        <dbReference type="ARBA" id="ARBA00022723"/>
    </source>
</evidence>
<accession>A0ABD5QG21</accession>
<evidence type="ECO:0000313" key="7">
    <source>
        <dbReference type="Proteomes" id="UP001595925"/>
    </source>
</evidence>
<evidence type="ECO:0000256" key="2">
    <source>
        <dbReference type="ARBA" id="ARBA00022801"/>
    </source>
</evidence>
<keyword evidence="4 5" id="KW-0119">Carbohydrate metabolism</keyword>
<comment type="function">
    <text evidence="5">Catalyzes the dephosphorylation of 2-phosphoglycolate.</text>
</comment>
<dbReference type="Proteomes" id="UP001595925">
    <property type="component" value="Unassembled WGS sequence"/>
</dbReference>
<evidence type="ECO:0000313" key="6">
    <source>
        <dbReference type="EMBL" id="MFC4988559.1"/>
    </source>
</evidence>
<dbReference type="SUPFAM" id="SSF56784">
    <property type="entry name" value="HAD-like"/>
    <property type="match status" value="1"/>
</dbReference>
<reference evidence="6 7" key="1">
    <citation type="journal article" date="2019" name="Int. J. Syst. Evol. Microbiol.">
        <title>The Global Catalogue of Microorganisms (GCM) 10K type strain sequencing project: providing services to taxonomists for standard genome sequencing and annotation.</title>
        <authorList>
            <consortium name="The Broad Institute Genomics Platform"/>
            <consortium name="The Broad Institute Genome Sequencing Center for Infectious Disease"/>
            <person name="Wu L."/>
            <person name="Ma J."/>
        </authorList>
    </citation>
    <scope>NUCLEOTIDE SEQUENCE [LARGE SCALE GENOMIC DNA]</scope>
    <source>
        <strain evidence="6 7">CGMCC 1.15824</strain>
    </source>
</reference>
<dbReference type="Pfam" id="PF08282">
    <property type="entry name" value="Hydrolase_3"/>
    <property type="match status" value="1"/>
</dbReference>
<protein>
    <recommendedName>
        <fullName evidence="5">Phosphoglycolate phosphatase</fullName>
        <shortName evidence="5">PGP</shortName>
        <shortName evidence="5">PGPase</shortName>
        <ecNumber evidence="5">3.1.3.18</ecNumber>
    </recommendedName>
</protein>
<evidence type="ECO:0000256" key="5">
    <source>
        <dbReference type="HAMAP-Rule" id="MF_01419"/>
    </source>
</evidence>
<dbReference type="EMBL" id="JBHSJG010000036">
    <property type="protein sequence ID" value="MFC4988559.1"/>
    <property type="molecule type" value="Genomic_DNA"/>
</dbReference>
<feature type="binding site" evidence="5">
    <location>
        <position position="153"/>
    </location>
    <ligand>
        <name>substrate</name>
    </ligand>
</feature>
<feature type="binding site" evidence="5">
    <location>
        <position position="12"/>
    </location>
    <ligand>
        <name>Mg(2+)</name>
        <dbReference type="ChEBI" id="CHEBI:18420"/>
    </ligand>
</feature>
<dbReference type="HAMAP" id="MF_01419">
    <property type="entry name" value="GPH_hydrolase_arch"/>
    <property type="match status" value="1"/>
</dbReference>
<dbReference type="GO" id="GO:0046872">
    <property type="term" value="F:metal ion binding"/>
    <property type="evidence" value="ECO:0007669"/>
    <property type="project" value="UniProtKB-KW"/>
</dbReference>
<dbReference type="NCBIfam" id="TIGR01484">
    <property type="entry name" value="HAD-SF-IIB"/>
    <property type="match status" value="1"/>
</dbReference>
<feature type="active site" description="Nucleophile" evidence="5">
    <location>
        <position position="10"/>
    </location>
</feature>
<organism evidence="6 7">
    <name type="scientific">Saliphagus infecundisoli</name>
    <dbReference type="NCBI Taxonomy" id="1849069"/>
    <lineage>
        <taxon>Archaea</taxon>
        <taxon>Methanobacteriati</taxon>
        <taxon>Methanobacteriota</taxon>
        <taxon>Stenosarchaea group</taxon>
        <taxon>Halobacteria</taxon>
        <taxon>Halobacteriales</taxon>
        <taxon>Natrialbaceae</taxon>
        <taxon>Saliphagus</taxon>
    </lineage>
</organism>
<feature type="binding site" evidence="5">
    <location>
        <position position="176"/>
    </location>
    <ligand>
        <name>Mg(2+)</name>
        <dbReference type="ChEBI" id="CHEBI:18420"/>
    </ligand>
</feature>
<dbReference type="InterPro" id="IPR006382">
    <property type="entry name" value="PGPase"/>
</dbReference>